<evidence type="ECO:0000313" key="1">
    <source>
        <dbReference type="EMBL" id="MFD2907967.1"/>
    </source>
</evidence>
<dbReference type="InterPro" id="IPR002514">
    <property type="entry name" value="Transposase_8"/>
</dbReference>
<keyword evidence="2" id="KW-1185">Reference proteome</keyword>
<dbReference type="EMBL" id="JBHUOL010000010">
    <property type="protein sequence ID" value="MFD2907967.1"/>
    <property type="molecule type" value="Genomic_DNA"/>
</dbReference>
<dbReference type="SUPFAM" id="SSF46689">
    <property type="entry name" value="Homeodomain-like"/>
    <property type="match status" value="1"/>
</dbReference>
<gene>
    <name evidence="1" type="ORF">ACFSX9_04390</name>
</gene>
<dbReference type="Proteomes" id="UP001597549">
    <property type="component" value="Unassembled WGS sequence"/>
</dbReference>
<name>A0ABW5Z851_9FLAO</name>
<sequence>MKRERKIYDPAFNIQAVQLSSERATISKLARALGIKATLLYKWRKDYEEFGADSFLWKGNLKLTRE</sequence>
<comment type="caution">
    <text evidence="1">The sequence shown here is derived from an EMBL/GenBank/DDBJ whole genome shotgun (WGS) entry which is preliminary data.</text>
</comment>
<dbReference type="InterPro" id="IPR009057">
    <property type="entry name" value="Homeodomain-like_sf"/>
</dbReference>
<evidence type="ECO:0000313" key="2">
    <source>
        <dbReference type="Proteomes" id="UP001597549"/>
    </source>
</evidence>
<protein>
    <submittedName>
        <fullName evidence="1">Transposase</fullName>
    </submittedName>
</protein>
<organism evidence="1 2">
    <name type="scientific">Flavobacterium ardleyense</name>
    <dbReference type="NCBI Taxonomy" id="2038737"/>
    <lineage>
        <taxon>Bacteria</taxon>
        <taxon>Pseudomonadati</taxon>
        <taxon>Bacteroidota</taxon>
        <taxon>Flavobacteriia</taxon>
        <taxon>Flavobacteriales</taxon>
        <taxon>Flavobacteriaceae</taxon>
        <taxon>Flavobacterium</taxon>
    </lineage>
</organism>
<dbReference type="RefSeq" id="WP_379804890.1">
    <property type="nucleotide sequence ID" value="NZ_JBHUOL010000010.1"/>
</dbReference>
<dbReference type="Pfam" id="PF01527">
    <property type="entry name" value="HTH_Tnp_1"/>
    <property type="match status" value="1"/>
</dbReference>
<accession>A0ABW5Z851</accession>
<proteinExistence type="predicted"/>
<reference evidence="2" key="1">
    <citation type="journal article" date="2019" name="Int. J. Syst. Evol. Microbiol.">
        <title>The Global Catalogue of Microorganisms (GCM) 10K type strain sequencing project: providing services to taxonomists for standard genome sequencing and annotation.</title>
        <authorList>
            <consortium name="The Broad Institute Genomics Platform"/>
            <consortium name="The Broad Institute Genome Sequencing Center for Infectious Disease"/>
            <person name="Wu L."/>
            <person name="Ma J."/>
        </authorList>
    </citation>
    <scope>NUCLEOTIDE SEQUENCE [LARGE SCALE GENOMIC DNA]</scope>
    <source>
        <strain evidence="2">KCTC 52644</strain>
    </source>
</reference>